<organism evidence="4">
    <name type="scientific">Phallusia mammillata</name>
    <dbReference type="NCBI Taxonomy" id="59560"/>
    <lineage>
        <taxon>Eukaryota</taxon>
        <taxon>Metazoa</taxon>
        <taxon>Chordata</taxon>
        <taxon>Tunicata</taxon>
        <taxon>Ascidiacea</taxon>
        <taxon>Phlebobranchia</taxon>
        <taxon>Ascidiidae</taxon>
        <taxon>Phallusia</taxon>
    </lineage>
</organism>
<feature type="compositionally biased region" description="Polar residues" evidence="1">
    <location>
        <begin position="134"/>
        <end position="150"/>
    </location>
</feature>
<gene>
    <name evidence="4" type="primary">Fam210b</name>
</gene>
<evidence type="ECO:0000259" key="3">
    <source>
        <dbReference type="Pfam" id="PF06916"/>
    </source>
</evidence>
<keyword evidence="2" id="KW-0472">Membrane</keyword>
<name>A0A6F9DD95_9ASCI</name>
<feature type="region of interest" description="Disordered" evidence="1">
    <location>
        <begin position="134"/>
        <end position="174"/>
    </location>
</feature>
<accession>A0A6F9DD95</accession>
<keyword evidence="2" id="KW-1133">Transmembrane helix</keyword>
<keyword evidence="2" id="KW-0812">Transmembrane</keyword>
<reference evidence="4" key="1">
    <citation type="submission" date="2020-04" db="EMBL/GenBank/DDBJ databases">
        <authorList>
            <person name="Neveu A P."/>
        </authorList>
    </citation>
    <scope>NUCLEOTIDE SEQUENCE</scope>
    <source>
        <tissue evidence="4">Whole embryo</tissue>
    </source>
</reference>
<dbReference type="PANTHER" id="PTHR21377:SF0">
    <property type="entry name" value="PROTEIN FAM210B, MITOCHONDRIAL"/>
    <property type="match status" value="1"/>
</dbReference>
<dbReference type="AlphaFoldDB" id="A0A6F9DD95"/>
<feature type="transmembrane region" description="Helical" evidence="2">
    <location>
        <begin position="187"/>
        <end position="213"/>
    </location>
</feature>
<dbReference type="PANTHER" id="PTHR21377">
    <property type="entry name" value="PROTEIN FAM210B, MITOCHONDRIAL"/>
    <property type="match status" value="1"/>
</dbReference>
<evidence type="ECO:0000256" key="2">
    <source>
        <dbReference type="SAM" id="Phobius"/>
    </source>
</evidence>
<dbReference type="GO" id="GO:0005739">
    <property type="term" value="C:mitochondrion"/>
    <property type="evidence" value="ECO:0007669"/>
    <property type="project" value="TreeGrafter"/>
</dbReference>
<proteinExistence type="evidence at transcript level"/>
<dbReference type="Pfam" id="PF06916">
    <property type="entry name" value="FAM210A-B_dom"/>
    <property type="match status" value="1"/>
</dbReference>
<feature type="compositionally biased region" description="Basic and acidic residues" evidence="1">
    <location>
        <begin position="152"/>
        <end position="174"/>
    </location>
</feature>
<sequence>MKTLRTLKLMQNCCYNKLAVSSFRKTARPIPLGLFARSVTTTGTIFDNFHPYNPSYYYDQNSECSTVDKRTTYADLSPCEVNRSAVQLLFAGISNESFVATNARTEKNVHHRLSDDFWNSSPLSLSGNCLTKTGTRSYSTNSDKPTSNQQKSSEKAEETKSESKDENIDTEHDLGQKTKREQLKIIFAQYGAFGVAFHIVMSLCSLGFFYLLVSSGIDVVGLLAKVGIELSGIVSGASTFVIAYAVHKIAMPVRVSITVVSVPILVRYLRRIGLFKK</sequence>
<dbReference type="EMBL" id="LR785033">
    <property type="protein sequence ID" value="CAB3244435.1"/>
    <property type="molecule type" value="mRNA"/>
</dbReference>
<dbReference type="InterPro" id="IPR009688">
    <property type="entry name" value="FAM210A/B-like_dom"/>
</dbReference>
<feature type="domain" description="DUF1279" evidence="3">
    <location>
        <begin position="182"/>
        <end position="264"/>
    </location>
</feature>
<dbReference type="InterPro" id="IPR045866">
    <property type="entry name" value="FAM210A/B-like"/>
</dbReference>
<evidence type="ECO:0000313" key="4">
    <source>
        <dbReference type="EMBL" id="CAB3244435.1"/>
    </source>
</evidence>
<evidence type="ECO:0000256" key="1">
    <source>
        <dbReference type="SAM" id="MobiDB-lite"/>
    </source>
</evidence>
<protein>
    <submittedName>
        <fullName evidence="4">Protein FAM210B</fullName>
    </submittedName>
</protein>